<comment type="similarity">
    <text evidence="2">Belongs to the GRP transporter (TC 2.A.7.5) family.</text>
</comment>
<gene>
    <name evidence="8" type="ORF">EII11_04865</name>
</gene>
<keyword evidence="5 7" id="KW-1133">Transmembrane helix</keyword>
<feature type="transmembrane region" description="Helical" evidence="7">
    <location>
        <begin position="115"/>
        <end position="135"/>
    </location>
</feature>
<comment type="caution">
    <text evidence="8">The sequence shown here is derived from an EMBL/GenBank/DDBJ whole genome shotgun (WGS) entry which is preliminary data.</text>
</comment>
<feature type="transmembrane region" description="Helical" evidence="7">
    <location>
        <begin position="217"/>
        <end position="235"/>
    </location>
</feature>
<proteinExistence type="inferred from homology"/>
<evidence type="ECO:0000256" key="4">
    <source>
        <dbReference type="ARBA" id="ARBA00022692"/>
    </source>
</evidence>
<feature type="transmembrane region" description="Helical" evidence="7">
    <location>
        <begin position="89"/>
        <end position="109"/>
    </location>
</feature>
<dbReference type="RefSeq" id="WP_124869414.1">
    <property type="nucleotide sequence ID" value="NZ_RQZF01000003.1"/>
</dbReference>
<dbReference type="GO" id="GO:0015144">
    <property type="term" value="F:carbohydrate transmembrane transporter activity"/>
    <property type="evidence" value="ECO:0007669"/>
    <property type="project" value="InterPro"/>
</dbReference>
<reference evidence="8 9" key="1">
    <citation type="submission" date="2018-11" db="EMBL/GenBank/DDBJ databases">
        <title>Genomes From Bacteria Associated with the Canine Oral Cavity: a Test Case for Automated Genome-Based Taxonomic Assignment.</title>
        <authorList>
            <person name="Coil D.A."/>
            <person name="Jospin G."/>
            <person name="Darling A.E."/>
            <person name="Wallis C."/>
            <person name="Davis I.J."/>
            <person name="Harris S."/>
            <person name="Eisen J.A."/>
            <person name="Holcombe L.J."/>
            <person name="O'Flynn C."/>
        </authorList>
    </citation>
    <scope>NUCLEOTIDE SEQUENCE [LARGE SCALE GENOMIC DNA]</scope>
    <source>
        <strain evidence="8 9">OH770</strain>
    </source>
</reference>
<dbReference type="PANTHER" id="PTHR16119:SF17">
    <property type="entry name" value="TRANSMEMBRANE PROTEIN 144"/>
    <property type="match status" value="1"/>
</dbReference>
<evidence type="ECO:0000256" key="6">
    <source>
        <dbReference type="ARBA" id="ARBA00023136"/>
    </source>
</evidence>
<evidence type="ECO:0000256" key="2">
    <source>
        <dbReference type="ARBA" id="ARBA00006117"/>
    </source>
</evidence>
<feature type="transmembrane region" description="Helical" evidence="7">
    <location>
        <begin position="270"/>
        <end position="290"/>
    </location>
</feature>
<keyword evidence="6 7" id="KW-0472">Membrane</keyword>
<keyword evidence="3" id="KW-0762">Sugar transport</keyword>
<evidence type="ECO:0000313" key="9">
    <source>
        <dbReference type="Proteomes" id="UP000280444"/>
    </source>
</evidence>
<feature type="transmembrane region" description="Helical" evidence="7">
    <location>
        <begin position="147"/>
        <end position="167"/>
    </location>
</feature>
<evidence type="ECO:0000256" key="5">
    <source>
        <dbReference type="ARBA" id="ARBA00022989"/>
    </source>
</evidence>
<keyword evidence="3" id="KW-0813">Transport</keyword>
<dbReference type="SUPFAM" id="SSF103481">
    <property type="entry name" value="Multidrug resistance efflux transporter EmrE"/>
    <property type="match status" value="1"/>
</dbReference>
<dbReference type="CDD" id="cd23110">
    <property type="entry name" value="GRP"/>
    <property type="match status" value="1"/>
</dbReference>
<dbReference type="OrthoDB" id="3194911at2"/>
<organism evidence="8 9">
    <name type="scientific">Schaalia canis</name>
    <dbReference type="NCBI Taxonomy" id="100469"/>
    <lineage>
        <taxon>Bacteria</taxon>
        <taxon>Bacillati</taxon>
        <taxon>Actinomycetota</taxon>
        <taxon>Actinomycetes</taxon>
        <taxon>Actinomycetales</taxon>
        <taxon>Actinomycetaceae</taxon>
        <taxon>Schaalia</taxon>
    </lineage>
</organism>
<evidence type="ECO:0000256" key="7">
    <source>
        <dbReference type="SAM" id="Phobius"/>
    </source>
</evidence>
<sequence>MLDLLIACIPSLLFGVISPLVMKIGGDNRQQTTGQLTGGFLFASAATPFLGVTWTPEVFLISLFSGLLLGAGIQWQLKSLRSVGVSRAMPISTGAQLLGVALGGVVLMGEWRGPGALPVGTLALGLIVGGIYLCSRTESTGRAEVDWGVGVPQLIVSSIGLVTYVLLLRWFSIDGVTALFPQALGYFLTTLVLTSPRFDPQGGPVDTRWSIITVRQFLPGFIFGAALLIMLTSSAKVGVATGFTLSQMGVVLTTFLGIVWLGESRTRKEMLWTVFGVVGVVGGAILIGVAKTLDTVV</sequence>
<feature type="transmembrane region" description="Helical" evidence="7">
    <location>
        <begin position="241"/>
        <end position="261"/>
    </location>
</feature>
<dbReference type="AlphaFoldDB" id="A0A3P1SH02"/>
<dbReference type="Pfam" id="PF06800">
    <property type="entry name" value="Sugar_transport"/>
    <property type="match status" value="1"/>
</dbReference>
<dbReference type="EMBL" id="RQZF01000003">
    <property type="protein sequence ID" value="RRC95602.1"/>
    <property type="molecule type" value="Genomic_DNA"/>
</dbReference>
<dbReference type="GO" id="GO:0016020">
    <property type="term" value="C:membrane"/>
    <property type="evidence" value="ECO:0007669"/>
    <property type="project" value="UniProtKB-SubCell"/>
</dbReference>
<evidence type="ECO:0000313" key="8">
    <source>
        <dbReference type="EMBL" id="RRC95602.1"/>
    </source>
</evidence>
<dbReference type="Proteomes" id="UP000280444">
    <property type="component" value="Unassembled WGS sequence"/>
</dbReference>
<keyword evidence="4 7" id="KW-0812">Transmembrane</keyword>
<accession>A0A3P1SH02</accession>
<protein>
    <submittedName>
        <fullName evidence="8">Multidrug DMT transporter permease</fullName>
    </submittedName>
</protein>
<dbReference type="InterPro" id="IPR010651">
    <property type="entry name" value="Sugar_transport"/>
</dbReference>
<feature type="transmembrane region" description="Helical" evidence="7">
    <location>
        <begin position="179"/>
        <end position="196"/>
    </location>
</feature>
<comment type="subcellular location">
    <subcellularLocation>
        <location evidence="1">Membrane</location>
        <topology evidence="1">Multi-pass membrane protein</topology>
    </subcellularLocation>
</comment>
<dbReference type="PANTHER" id="PTHR16119">
    <property type="entry name" value="TRANSMEMBRANE PROTEIN 144"/>
    <property type="match status" value="1"/>
</dbReference>
<keyword evidence="9" id="KW-1185">Reference proteome</keyword>
<evidence type="ECO:0000256" key="1">
    <source>
        <dbReference type="ARBA" id="ARBA00004141"/>
    </source>
</evidence>
<name>A0A3P1SH02_9ACTO</name>
<dbReference type="InterPro" id="IPR037185">
    <property type="entry name" value="EmrE-like"/>
</dbReference>
<evidence type="ECO:0000256" key="3">
    <source>
        <dbReference type="ARBA" id="ARBA00022597"/>
    </source>
</evidence>